<dbReference type="AlphaFoldDB" id="A0A166V9W7"/>
<evidence type="ECO:0000313" key="3">
    <source>
        <dbReference type="Proteomes" id="UP000076532"/>
    </source>
</evidence>
<accession>A0A166V9W7</accession>
<feature type="region of interest" description="Disordered" evidence="1">
    <location>
        <begin position="39"/>
        <end position="65"/>
    </location>
</feature>
<gene>
    <name evidence="2" type="ORF">FIBSPDRAFT_477872</name>
</gene>
<organism evidence="2 3">
    <name type="scientific">Athelia psychrophila</name>
    <dbReference type="NCBI Taxonomy" id="1759441"/>
    <lineage>
        <taxon>Eukaryota</taxon>
        <taxon>Fungi</taxon>
        <taxon>Dikarya</taxon>
        <taxon>Basidiomycota</taxon>
        <taxon>Agaricomycotina</taxon>
        <taxon>Agaricomycetes</taxon>
        <taxon>Agaricomycetidae</taxon>
        <taxon>Atheliales</taxon>
        <taxon>Atheliaceae</taxon>
        <taxon>Athelia</taxon>
    </lineage>
</organism>
<reference evidence="2 3" key="1">
    <citation type="journal article" date="2016" name="Mol. Biol. Evol.">
        <title>Comparative Genomics of Early-Diverging Mushroom-Forming Fungi Provides Insights into the Origins of Lignocellulose Decay Capabilities.</title>
        <authorList>
            <person name="Nagy L.G."/>
            <person name="Riley R."/>
            <person name="Tritt A."/>
            <person name="Adam C."/>
            <person name="Daum C."/>
            <person name="Floudas D."/>
            <person name="Sun H."/>
            <person name="Yadav J.S."/>
            <person name="Pangilinan J."/>
            <person name="Larsson K.H."/>
            <person name="Matsuura K."/>
            <person name="Barry K."/>
            <person name="Labutti K."/>
            <person name="Kuo R."/>
            <person name="Ohm R.A."/>
            <person name="Bhattacharya S.S."/>
            <person name="Shirouzu T."/>
            <person name="Yoshinaga Y."/>
            <person name="Martin F.M."/>
            <person name="Grigoriev I.V."/>
            <person name="Hibbett D.S."/>
        </authorList>
    </citation>
    <scope>NUCLEOTIDE SEQUENCE [LARGE SCALE GENOMIC DNA]</scope>
    <source>
        <strain evidence="2 3">CBS 109695</strain>
    </source>
</reference>
<dbReference type="EMBL" id="KV417485">
    <property type="protein sequence ID" value="KZP32500.1"/>
    <property type="molecule type" value="Genomic_DNA"/>
</dbReference>
<dbReference type="Proteomes" id="UP000076532">
    <property type="component" value="Unassembled WGS sequence"/>
</dbReference>
<evidence type="ECO:0000313" key="2">
    <source>
        <dbReference type="EMBL" id="KZP32500.1"/>
    </source>
</evidence>
<protein>
    <submittedName>
        <fullName evidence="2">Uncharacterized protein</fullName>
    </submittedName>
</protein>
<sequence length="90" mass="9782">MRRQIAQLIRTMRSTQSAVVGSQTLKIYLISPAPPAHPIQPYPPAPIPPTPPGSSDYATAAPVTKDPSNFTLRAHLYRLQTQTLSSQTST</sequence>
<evidence type="ECO:0000256" key="1">
    <source>
        <dbReference type="SAM" id="MobiDB-lite"/>
    </source>
</evidence>
<keyword evidence="3" id="KW-1185">Reference proteome</keyword>
<feature type="compositionally biased region" description="Pro residues" evidence="1">
    <location>
        <begin position="39"/>
        <end position="52"/>
    </location>
</feature>
<name>A0A166V9W7_9AGAM</name>
<proteinExistence type="predicted"/>